<evidence type="ECO:0000313" key="3">
    <source>
        <dbReference type="Proteomes" id="UP000007755"/>
    </source>
</evidence>
<accession>F4WEI1</accession>
<dbReference type="Proteomes" id="UP000007755">
    <property type="component" value="Unassembled WGS sequence"/>
</dbReference>
<evidence type="ECO:0000256" key="1">
    <source>
        <dbReference type="SAM" id="MobiDB-lite"/>
    </source>
</evidence>
<proteinExistence type="predicted"/>
<dbReference type="EMBL" id="GL888103">
    <property type="protein sequence ID" value="EGI67344.1"/>
    <property type="molecule type" value="Genomic_DNA"/>
</dbReference>
<sequence length="162" mass="18233">MRSGRIDALKYIVEYARTHSTLIRSFARSQILCARDNYANTLPRWLVLRADNDKTQILTPAVLKRENKDLTLHLRVAQEFSLQRTMIATVIHGGQPPRGGSIDPPSDTETSHPSQPGQLQPSTLPGAAAREQSIRFTWIRRVRNLWITPKKLMKAPPMGAKG</sequence>
<protein>
    <submittedName>
        <fullName evidence="2">Uncharacterized protein</fullName>
    </submittedName>
</protein>
<keyword evidence="3" id="KW-1185">Reference proteome</keyword>
<feature type="region of interest" description="Disordered" evidence="1">
    <location>
        <begin position="91"/>
        <end position="126"/>
    </location>
</feature>
<organism evidence="3">
    <name type="scientific">Acromyrmex echinatior</name>
    <name type="common">Panamanian leafcutter ant</name>
    <name type="synonym">Acromyrmex octospinosus echinatior</name>
    <dbReference type="NCBI Taxonomy" id="103372"/>
    <lineage>
        <taxon>Eukaryota</taxon>
        <taxon>Metazoa</taxon>
        <taxon>Ecdysozoa</taxon>
        <taxon>Arthropoda</taxon>
        <taxon>Hexapoda</taxon>
        <taxon>Insecta</taxon>
        <taxon>Pterygota</taxon>
        <taxon>Neoptera</taxon>
        <taxon>Endopterygota</taxon>
        <taxon>Hymenoptera</taxon>
        <taxon>Apocrita</taxon>
        <taxon>Aculeata</taxon>
        <taxon>Formicoidea</taxon>
        <taxon>Formicidae</taxon>
        <taxon>Myrmicinae</taxon>
        <taxon>Acromyrmex</taxon>
    </lineage>
</organism>
<dbReference type="AlphaFoldDB" id="F4WEI1"/>
<dbReference type="InParanoid" id="F4WEI1"/>
<name>F4WEI1_ACREC</name>
<evidence type="ECO:0000313" key="2">
    <source>
        <dbReference type="EMBL" id="EGI67344.1"/>
    </source>
</evidence>
<gene>
    <name evidence="2" type="ORF">G5I_03987</name>
</gene>
<feature type="compositionally biased region" description="Polar residues" evidence="1">
    <location>
        <begin position="107"/>
        <end position="123"/>
    </location>
</feature>
<reference evidence="2" key="1">
    <citation type="submission" date="2011-02" db="EMBL/GenBank/DDBJ databases">
        <title>The genome of the leaf-cutting ant Acromyrmex echinatior suggests key adaptations to social evolution and fungus farming.</title>
        <authorList>
            <person name="Nygaard S."/>
            <person name="Zhang G."/>
        </authorList>
    </citation>
    <scope>NUCLEOTIDE SEQUENCE</scope>
</reference>